<keyword evidence="1" id="KW-0812">Transmembrane</keyword>
<sequence>MTAYIICCQKLLRSVRVTVASRITLIADALSPSKRGISSDNHLTGAVHTGHVIPASTCSGSLLCMILVTLPITDIHRFNSFPSLYISFLALATWIFLCVSSLMEKSPPVRQRFRTSVNQMYFTLVQEGIKPFIL</sequence>
<gene>
    <name evidence="2" type="ORF">HP552_13590</name>
</gene>
<feature type="transmembrane region" description="Helical" evidence="1">
    <location>
        <begin position="84"/>
        <end position="103"/>
    </location>
</feature>
<accession>A0A7Y6BWP3</accession>
<keyword evidence="1" id="KW-0472">Membrane</keyword>
<proteinExistence type="predicted"/>
<keyword evidence="1" id="KW-1133">Transmembrane helix</keyword>
<comment type="caution">
    <text evidence="2">The sequence shown here is derived from an EMBL/GenBank/DDBJ whole genome shotgun (WGS) entry which is preliminary data.</text>
</comment>
<feature type="transmembrane region" description="Helical" evidence="1">
    <location>
        <begin position="52"/>
        <end position="72"/>
    </location>
</feature>
<dbReference type="EMBL" id="JABMCB010000179">
    <property type="protein sequence ID" value="NUU76262.1"/>
    <property type="molecule type" value="Genomic_DNA"/>
</dbReference>
<reference evidence="2 3" key="1">
    <citation type="submission" date="2020-05" db="EMBL/GenBank/DDBJ databases">
        <title>Genome Sequencing of Type Strains.</title>
        <authorList>
            <person name="Lemaire J.F."/>
            <person name="Inderbitzin P."/>
            <person name="Gregorio O.A."/>
            <person name="Collins S.B."/>
            <person name="Wespe N."/>
            <person name="Knight-Connoni V."/>
        </authorList>
    </citation>
    <scope>NUCLEOTIDE SEQUENCE [LARGE SCALE GENOMIC DNA]</scope>
    <source>
        <strain evidence="2 3">LMG 21957</strain>
    </source>
</reference>
<organism evidence="2 3">
    <name type="scientific">Paenibacillus xylanilyticus</name>
    <dbReference type="NCBI Taxonomy" id="248903"/>
    <lineage>
        <taxon>Bacteria</taxon>
        <taxon>Bacillati</taxon>
        <taxon>Bacillota</taxon>
        <taxon>Bacilli</taxon>
        <taxon>Bacillales</taxon>
        <taxon>Paenibacillaceae</taxon>
        <taxon>Paenibacillus</taxon>
    </lineage>
</organism>
<evidence type="ECO:0000313" key="2">
    <source>
        <dbReference type="EMBL" id="NUU76262.1"/>
    </source>
</evidence>
<keyword evidence="3" id="KW-1185">Reference proteome</keyword>
<evidence type="ECO:0000313" key="3">
    <source>
        <dbReference type="Proteomes" id="UP000526125"/>
    </source>
</evidence>
<dbReference type="AlphaFoldDB" id="A0A7Y6BWP3"/>
<dbReference type="RefSeq" id="WP_175395993.1">
    <property type="nucleotide sequence ID" value="NZ_JABMCB010000179.1"/>
</dbReference>
<name>A0A7Y6BWP3_9BACL</name>
<protein>
    <submittedName>
        <fullName evidence="2">Uncharacterized protein</fullName>
    </submittedName>
</protein>
<dbReference type="Proteomes" id="UP000526125">
    <property type="component" value="Unassembled WGS sequence"/>
</dbReference>
<evidence type="ECO:0000256" key="1">
    <source>
        <dbReference type="SAM" id="Phobius"/>
    </source>
</evidence>